<organism evidence="5 6">
    <name type="scientific">Paenibacillus pinisoli</name>
    <dbReference type="NCBI Taxonomy" id="1276110"/>
    <lineage>
        <taxon>Bacteria</taxon>
        <taxon>Bacillati</taxon>
        <taxon>Bacillota</taxon>
        <taxon>Bacilli</taxon>
        <taxon>Bacillales</taxon>
        <taxon>Paenibacillaceae</taxon>
        <taxon>Paenibacillus</taxon>
    </lineage>
</organism>
<evidence type="ECO:0000256" key="1">
    <source>
        <dbReference type="ARBA" id="ARBA00023015"/>
    </source>
</evidence>
<evidence type="ECO:0000313" key="6">
    <source>
        <dbReference type="Proteomes" id="UP000267798"/>
    </source>
</evidence>
<dbReference type="AlphaFoldDB" id="A0A3A6PEV6"/>
<dbReference type="GO" id="GO:0003677">
    <property type="term" value="F:DNA binding"/>
    <property type="evidence" value="ECO:0007669"/>
    <property type="project" value="InterPro"/>
</dbReference>
<dbReference type="OrthoDB" id="9789954at2"/>
<reference evidence="5 6" key="1">
    <citation type="submission" date="2018-09" db="EMBL/GenBank/DDBJ databases">
        <title>Paenibacillus aracenensis nov. sp. isolated from a cave in southern Spain.</title>
        <authorList>
            <person name="Jurado V."/>
            <person name="Gutierrez-Patricio S."/>
            <person name="Gonzalez-Pimentel J.L."/>
            <person name="Miller A.Z."/>
            <person name="Laiz L."/>
            <person name="Saiz-Jimenez C."/>
        </authorList>
    </citation>
    <scope>NUCLEOTIDE SEQUENCE [LARGE SCALE GENOMIC DNA]</scope>
    <source>
        <strain evidence="5 6">JCM 19203</strain>
    </source>
</reference>
<dbReference type="Gene3D" id="3.40.1440.10">
    <property type="entry name" value="GIY-YIG endonuclease"/>
    <property type="match status" value="1"/>
</dbReference>
<proteinExistence type="predicted"/>
<protein>
    <submittedName>
        <fullName evidence="5">DUF2087 domain-containing protein</fullName>
    </submittedName>
</protein>
<sequence length="425" mass="48562">MNLDERFWNASSEEIKQGYVYDSHAESYCCLLCGEQFEDGEIFKLPGTGRFFTAAKYAGYHVGSAHGSMLDYLLSLDKKATGLTDVQKELIRDFAEGLSDREIVQRTGGSASTIRNHRFVLKEKAKQAKLLLAVMELMENGTDHAPKFVPVHRTATVMDERFAITEEEYEAVLRQYLPDGPEGPLVSIPAKEKRKVAVLRHIASFFKLGEQYAEGEVNDRLRAFSDDHYVTLRRYLVEYGFLDRKGDGSAYWIPINGNGRKDGSKVKEREKEKAVEAADAGNGEAAPKSNKPDKAARKAMTAEYQERVRTMGVYAIKNNVNGRMFIASSTNMDGLWNKEQFILDLGSHMNKKLQQEWKQFGREAFSYLILETVKTEEDIRYDYRDVYDAEGNELANVARDYKRKAERLKEEWLEKLKPYGDQGYH</sequence>
<comment type="caution">
    <text evidence="5">The sequence shown here is derived from an EMBL/GenBank/DDBJ whole genome shotgun (WGS) entry which is preliminary data.</text>
</comment>
<keyword evidence="1" id="KW-0805">Transcription regulation</keyword>
<accession>A0A3A6PEV6</accession>
<keyword evidence="2" id="KW-0804">Transcription</keyword>
<dbReference type="InterPro" id="IPR035901">
    <property type="entry name" value="GIY-YIG_endonuc_sf"/>
</dbReference>
<dbReference type="Pfam" id="PF09860">
    <property type="entry name" value="DUF2087"/>
    <property type="match status" value="1"/>
</dbReference>
<feature type="domain" description="DUF2087" evidence="4">
    <location>
        <begin position="185"/>
        <end position="252"/>
    </location>
</feature>
<feature type="region of interest" description="Disordered" evidence="3">
    <location>
        <begin position="261"/>
        <end position="297"/>
    </location>
</feature>
<dbReference type="InterPro" id="IPR016032">
    <property type="entry name" value="Sig_transdc_resp-reg_C-effctor"/>
</dbReference>
<dbReference type="RefSeq" id="WP_120108966.1">
    <property type="nucleotide sequence ID" value="NZ_QXQB01000002.1"/>
</dbReference>
<evidence type="ECO:0000256" key="2">
    <source>
        <dbReference type="ARBA" id="ARBA00023163"/>
    </source>
</evidence>
<evidence type="ECO:0000259" key="4">
    <source>
        <dbReference type="Pfam" id="PF09860"/>
    </source>
</evidence>
<dbReference type="Proteomes" id="UP000267798">
    <property type="component" value="Unassembled WGS sequence"/>
</dbReference>
<evidence type="ECO:0000256" key="3">
    <source>
        <dbReference type="SAM" id="MobiDB-lite"/>
    </source>
</evidence>
<gene>
    <name evidence="5" type="ORF">D3P09_08540</name>
</gene>
<dbReference type="EMBL" id="QXQB01000002">
    <property type="protein sequence ID" value="RJX39467.1"/>
    <property type="molecule type" value="Genomic_DNA"/>
</dbReference>
<dbReference type="SUPFAM" id="SSF82771">
    <property type="entry name" value="GIY-YIG endonuclease"/>
    <property type="match status" value="1"/>
</dbReference>
<evidence type="ECO:0000313" key="5">
    <source>
        <dbReference type="EMBL" id="RJX39467.1"/>
    </source>
</evidence>
<dbReference type="CDD" id="cd10451">
    <property type="entry name" value="GIY-YIG_LuxR_like"/>
    <property type="match status" value="1"/>
</dbReference>
<dbReference type="GO" id="GO:0006355">
    <property type="term" value="P:regulation of DNA-templated transcription"/>
    <property type="evidence" value="ECO:0007669"/>
    <property type="project" value="InterPro"/>
</dbReference>
<feature type="compositionally biased region" description="Basic and acidic residues" evidence="3">
    <location>
        <begin position="261"/>
        <end position="276"/>
    </location>
</feature>
<keyword evidence="6" id="KW-1185">Reference proteome</keyword>
<name>A0A3A6PEV6_9BACL</name>
<dbReference type="InterPro" id="IPR018656">
    <property type="entry name" value="DUF2087"/>
</dbReference>
<dbReference type="SUPFAM" id="SSF46894">
    <property type="entry name" value="C-terminal effector domain of the bipartite response regulators"/>
    <property type="match status" value="1"/>
</dbReference>